<dbReference type="Proteomes" id="UP000030651">
    <property type="component" value="Unassembled WGS sequence"/>
</dbReference>
<keyword evidence="1" id="KW-0805">Transcription regulation</keyword>
<dbReference type="InParanoid" id="W3XIG5"/>
<dbReference type="GO" id="GO:0005634">
    <property type="term" value="C:nucleus"/>
    <property type="evidence" value="ECO:0007669"/>
    <property type="project" value="TreeGrafter"/>
</dbReference>
<evidence type="ECO:0000313" key="6">
    <source>
        <dbReference type="EMBL" id="ETS85784.1"/>
    </source>
</evidence>
<feature type="compositionally biased region" description="Low complexity" evidence="4">
    <location>
        <begin position="542"/>
        <end position="556"/>
    </location>
</feature>
<protein>
    <recommendedName>
        <fullName evidence="5">Xylanolytic transcriptional activator regulatory domain-containing protein</fullName>
    </recommendedName>
</protein>
<dbReference type="GO" id="GO:0000978">
    <property type="term" value="F:RNA polymerase II cis-regulatory region sequence-specific DNA binding"/>
    <property type="evidence" value="ECO:0007669"/>
    <property type="project" value="TreeGrafter"/>
</dbReference>
<feature type="region of interest" description="Disordered" evidence="4">
    <location>
        <begin position="501"/>
        <end position="557"/>
    </location>
</feature>
<keyword evidence="2" id="KW-0804">Transcription</keyword>
<dbReference type="InterPro" id="IPR007219">
    <property type="entry name" value="XnlR_reg_dom"/>
</dbReference>
<dbReference type="OMA" id="HREETMH"/>
<dbReference type="KEGG" id="pfy:PFICI_03809"/>
<accession>W3XIG5</accession>
<evidence type="ECO:0000256" key="4">
    <source>
        <dbReference type="SAM" id="MobiDB-lite"/>
    </source>
</evidence>
<organism evidence="6 7">
    <name type="scientific">Pestalotiopsis fici (strain W106-1 / CGMCC3.15140)</name>
    <dbReference type="NCBI Taxonomy" id="1229662"/>
    <lineage>
        <taxon>Eukaryota</taxon>
        <taxon>Fungi</taxon>
        <taxon>Dikarya</taxon>
        <taxon>Ascomycota</taxon>
        <taxon>Pezizomycotina</taxon>
        <taxon>Sordariomycetes</taxon>
        <taxon>Xylariomycetidae</taxon>
        <taxon>Amphisphaeriales</taxon>
        <taxon>Sporocadaceae</taxon>
        <taxon>Pestalotiopsis</taxon>
    </lineage>
</organism>
<dbReference type="STRING" id="1229662.W3XIG5"/>
<evidence type="ECO:0000256" key="3">
    <source>
        <dbReference type="ARBA" id="ARBA00023242"/>
    </source>
</evidence>
<feature type="compositionally biased region" description="Polar residues" evidence="4">
    <location>
        <begin position="515"/>
        <end position="538"/>
    </location>
</feature>
<evidence type="ECO:0000313" key="7">
    <source>
        <dbReference type="Proteomes" id="UP000030651"/>
    </source>
</evidence>
<evidence type="ECO:0000259" key="5">
    <source>
        <dbReference type="SMART" id="SM00906"/>
    </source>
</evidence>
<proteinExistence type="predicted"/>
<dbReference type="HOGENOM" id="CLU_010170_1_1_1"/>
<dbReference type="eggNOG" id="ENOG502RYTT">
    <property type="taxonomic scope" value="Eukaryota"/>
</dbReference>
<evidence type="ECO:0000256" key="2">
    <source>
        <dbReference type="ARBA" id="ARBA00023163"/>
    </source>
</evidence>
<dbReference type="GO" id="GO:0000981">
    <property type="term" value="F:DNA-binding transcription factor activity, RNA polymerase II-specific"/>
    <property type="evidence" value="ECO:0007669"/>
    <property type="project" value="TreeGrafter"/>
</dbReference>
<sequence length="637" mass="70862">MLVEYKAAPSEFTQDPQRHMIVEAPSNPLPSNTPMCLLPDIKTASILVNSYFINTIGFVEVFDRRIFRDQFDQCFQDPLTIDPSVRCLLNLVFAIGLVLAKPEPESEEEEVIKKLREHKGINHAEVFFRNAKALADPESGFENANIWSVQALCLMAIYMLSVSKRNAAYAYYGMAVRSAFALGLHREENDCSFDRIFDQTLGKVRRNLWRTLYVLDRFLSASLGRPMAISDEDCSEDPLEAGEKPLESEDEKVNSAALYAAVRTSRVIGKTLKEVYSKRKISCAITQEIAKKLVDWNGALHTELHWQQAKNNNVPRSRRITILHVNLLQCHSIILLARPFFLYILKVGMMQGSQARLSQRMDGYAQTCVEAAQHSLAIAQAAMDGDYLPHCNPFVIYFVFAAGLIILSNEFASLYINPDADMAVASCLSILGYCAEHDPQAKRVHHIIKTFQEVIVNRASAEPVLSFPGRIIPTITPASSNPHHDPMAHFFKNSKCGSKAQQLPIMPPTLRPEHSSMSASYQRRPSSSIISVHQQPSPDGTDGSPAAVVSASGSDGNTNPDVSFFLDDLFTSPYMNSNARMQMDHQQHIQPETFNNHYTLGPTPSLPFGPASIPPATMPPVSMGPHGNLFYSVGDNF</sequence>
<feature type="domain" description="Xylanolytic transcriptional activator regulatory" evidence="5">
    <location>
        <begin position="168"/>
        <end position="244"/>
    </location>
</feature>
<dbReference type="InterPro" id="IPR051127">
    <property type="entry name" value="Fungal_SecMet_Regulators"/>
</dbReference>
<dbReference type="PANTHER" id="PTHR47424:SF9">
    <property type="entry name" value="TAH-2"/>
    <property type="match status" value="1"/>
</dbReference>
<keyword evidence="3" id="KW-0539">Nucleus</keyword>
<dbReference type="GO" id="GO:0006351">
    <property type="term" value="P:DNA-templated transcription"/>
    <property type="evidence" value="ECO:0007669"/>
    <property type="project" value="InterPro"/>
</dbReference>
<dbReference type="GO" id="GO:0008270">
    <property type="term" value="F:zinc ion binding"/>
    <property type="evidence" value="ECO:0007669"/>
    <property type="project" value="InterPro"/>
</dbReference>
<dbReference type="RefSeq" id="XP_007830581.1">
    <property type="nucleotide sequence ID" value="XM_007832390.1"/>
</dbReference>
<dbReference type="AlphaFoldDB" id="W3XIG5"/>
<dbReference type="GeneID" id="19268822"/>
<dbReference type="SMART" id="SM00906">
    <property type="entry name" value="Fungal_trans"/>
    <property type="match status" value="1"/>
</dbReference>
<dbReference type="GO" id="GO:0000435">
    <property type="term" value="P:positive regulation of transcription from RNA polymerase II promoter by galactose"/>
    <property type="evidence" value="ECO:0007669"/>
    <property type="project" value="TreeGrafter"/>
</dbReference>
<dbReference type="EMBL" id="KI912110">
    <property type="protein sequence ID" value="ETS85784.1"/>
    <property type="molecule type" value="Genomic_DNA"/>
</dbReference>
<gene>
    <name evidence="6" type="ORF">PFICI_03809</name>
</gene>
<dbReference type="OrthoDB" id="4064873at2759"/>
<dbReference type="CDD" id="cd12148">
    <property type="entry name" value="fungal_TF_MHR"/>
    <property type="match status" value="1"/>
</dbReference>
<name>W3XIG5_PESFW</name>
<dbReference type="PANTHER" id="PTHR47424">
    <property type="entry name" value="REGULATORY PROTEIN GAL4"/>
    <property type="match status" value="1"/>
</dbReference>
<dbReference type="Pfam" id="PF04082">
    <property type="entry name" value="Fungal_trans"/>
    <property type="match status" value="1"/>
</dbReference>
<evidence type="ECO:0000256" key="1">
    <source>
        <dbReference type="ARBA" id="ARBA00023015"/>
    </source>
</evidence>
<reference evidence="7" key="1">
    <citation type="journal article" date="2015" name="BMC Genomics">
        <title>Genomic and transcriptomic analysis of the endophytic fungus Pestalotiopsis fici reveals its lifestyle and high potential for synthesis of natural products.</title>
        <authorList>
            <person name="Wang X."/>
            <person name="Zhang X."/>
            <person name="Liu L."/>
            <person name="Xiang M."/>
            <person name="Wang W."/>
            <person name="Sun X."/>
            <person name="Che Y."/>
            <person name="Guo L."/>
            <person name="Liu G."/>
            <person name="Guo L."/>
            <person name="Wang C."/>
            <person name="Yin W.B."/>
            <person name="Stadler M."/>
            <person name="Zhang X."/>
            <person name="Liu X."/>
        </authorList>
    </citation>
    <scope>NUCLEOTIDE SEQUENCE [LARGE SCALE GENOMIC DNA]</scope>
    <source>
        <strain evidence="7">W106-1 / CGMCC3.15140</strain>
    </source>
</reference>
<keyword evidence="7" id="KW-1185">Reference proteome</keyword>